<dbReference type="EMBL" id="JBHSGB010000010">
    <property type="protein sequence ID" value="MFC4655366.1"/>
    <property type="molecule type" value="Genomic_DNA"/>
</dbReference>
<proteinExistence type="predicted"/>
<evidence type="ECO:0000313" key="2">
    <source>
        <dbReference type="Proteomes" id="UP001595962"/>
    </source>
</evidence>
<protein>
    <submittedName>
        <fullName evidence="1">Uncharacterized protein</fullName>
    </submittedName>
</protein>
<sequence length="95" mass="10773">MNRFICLFDAKITLNFAKHHVSTRLNCSFIKFIFYVSPLIYHSREGWQSKAIPSDQLQADFSAKLRKQLYNTKALLPGCGFSSSITLTDVIRAAA</sequence>
<keyword evidence="2" id="KW-1185">Reference proteome</keyword>
<name>A0ABV9JME0_9GAMM</name>
<organism evidence="1 2">
    <name type="scientific">Rheinheimera marina</name>
    <dbReference type="NCBI Taxonomy" id="1774958"/>
    <lineage>
        <taxon>Bacteria</taxon>
        <taxon>Pseudomonadati</taxon>
        <taxon>Pseudomonadota</taxon>
        <taxon>Gammaproteobacteria</taxon>
        <taxon>Chromatiales</taxon>
        <taxon>Chromatiaceae</taxon>
        <taxon>Rheinheimera</taxon>
    </lineage>
</organism>
<reference evidence="2" key="1">
    <citation type="journal article" date="2019" name="Int. J. Syst. Evol. Microbiol.">
        <title>The Global Catalogue of Microorganisms (GCM) 10K type strain sequencing project: providing services to taxonomists for standard genome sequencing and annotation.</title>
        <authorList>
            <consortium name="The Broad Institute Genomics Platform"/>
            <consortium name="The Broad Institute Genome Sequencing Center for Infectious Disease"/>
            <person name="Wu L."/>
            <person name="Ma J."/>
        </authorList>
    </citation>
    <scope>NUCLEOTIDE SEQUENCE [LARGE SCALE GENOMIC DNA]</scope>
    <source>
        <strain evidence="2">DT28</strain>
    </source>
</reference>
<gene>
    <name evidence="1" type="ORF">ACFO3I_10120</name>
</gene>
<dbReference type="Proteomes" id="UP001595962">
    <property type="component" value="Unassembled WGS sequence"/>
</dbReference>
<dbReference type="RefSeq" id="WP_377333867.1">
    <property type="nucleotide sequence ID" value="NZ_JBHSGB010000010.1"/>
</dbReference>
<accession>A0ABV9JME0</accession>
<comment type="caution">
    <text evidence="1">The sequence shown here is derived from an EMBL/GenBank/DDBJ whole genome shotgun (WGS) entry which is preliminary data.</text>
</comment>
<evidence type="ECO:0000313" key="1">
    <source>
        <dbReference type="EMBL" id="MFC4655366.1"/>
    </source>
</evidence>